<sequence>MHCKSIISVAIVAVGFFGEASAWCNWNKKTIGNCCYRDNDSRIRQGGKPAYFCTASQPTDRHVTFTRWWWRLQQS</sequence>
<dbReference type="Proteomes" id="UP000014480">
    <property type="component" value="Unassembled WGS sequence"/>
</dbReference>
<dbReference type="EMBL" id="AMCV02000022">
    <property type="protein sequence ID" value="TDZ18774.1"/>
    <property type="molecule type" value="Genomic_DNA"/>
</dbReference>
<dbReference type="AlphaFoldDB" id="A0A484FMQ2"/>
<keyword evidence="3" id="KW-1185">Reference proteome</keyword>
<accession>A0A484FMQ2</accession>
<gene>
    <name evidence="2" type="ORF">Cob_v008040</name>
</gene>
<dbReference type="OrthoDB" id="4789058at2759"/>
<organism evidence="2 3">
    <name type="scientific">Colletotrichum orbiculare (strain 104-T / ATCC 96160 / CBS 514.97 / LARS 414 / MAFF 240422)</name>
    <name type="common">Cucumber anthracnose fungus</name>
    <name type="synonym">Colletotrichum lagenarium</name>
    <dbReference type="NCBI Taxonomy" id="1213857"/>
    <lineage>
        <taxon>Eukaryota</taxon>
        <taxon>Fungi</taxon>
        <taxon>Dikarya</taxon>
        <taxon>Ascomycota</taxon>
        <taxon>Pezizomycotina</taxon>
        <taxon>Sordariomycetes</taxon>
        <taxon>Hypocreomycetidae</taxon>
        <taxon>Glomerellales</taxon>
        <taxon>Glomerellaceae</taxon>
        <taxon>Colletotrichum</taxon>
        <taxon>Colletotrichum orbiculare species complex</taxon>
    </lineage>
</organism>
<name>A0A484FMQ2_COLOR</name>
<reference evidence="3" key="2">
    <citation type="journal article" date="2019" name="Mol. Plant Microbe Interact.">
        <title>Genome sequence resources for four phytopathogenic fungi from the Colletotrichum orbiculare species complex.</title>
        <authorList>
            <person name="Gan P."/>
            <person name="Tsushima A."/>
            <person name="Narusaka M."/>
            <person name="Narusaka Y."/>
            <person name="Takano Y."/>
            <person name="Kubo Y."/>
            <person name="Shirasu K."/>
        </authorList>
    </citation>
    <scope>GENOME REANNOTATION</scope>
    <source>
        <strain evidence="3">104-T / ATCC 96160 / CBS 514.97 / LARS 414 / MAFF 240422</strain>
    </source>
</reference>
<protein>
    <submittedName>
        <fullName evidence="2">Uncharacterized protein</fullName>
    </submittedName>
</protein>
<evidence type="ECO:0000313" key="3">
    <source>
        <dbReference type="Proteomes" id="UP000014480"/>
    </source>
</evidence>
<reference evidence="3" key="1">
    <citation type="journal article" date="2013" name="New Phytol.">
        <title>Comparative genomic and transcriptomic analyses reveal the hemibiotrophic stage shift of Colletotrichum fungi.</title>
        <authorList>
            <person name="Gan P."/>
            <person name="Ikeda K."/>
            <person name="Irieda H."/>
            <person name="Narusaka M."/>
            <person name="O'Connell R.J."/>
            <person name="Narusaka Y."/>
            <person name="Takano Y."/>
            <person name="Kubo Y."/>
            <person name="Shirasu K."/>
        </authorList>
    </citation>
    <scope>NUCLEOTIDE SEQUENCE [LARGE SCALE GENOMIC DNA]</scope>
    <source>
        <strain evidence="3">104-T / ATCC 96160 / CBS 514.97 / LARS 414 / MAFF 240422</strain>
    </source>
</reference>
<proteinExistence type="predicted"/>
<comment type="caution">
    <text evidence="2">The sequence shown here is derived from an EMBL/GenBank/DDBJ whole genome shotgun (WGS) entry which is preliminary data.</text>
</comment>
<evidence type="ECO:0000313" key="2">
    <source>
        <dbReference type="EMBL" id="TDZ18774.1"/>
    </source>
</evidence>
<keyword evidence="1" id="KW-0732">Signal</keyword>
<feature type="chain" id="PRO_5019842616" evidence="1">
    <location>
        <begin position="23"/>
        <end position="75"/>
    </location>
</feature>
<evidence type="ECO:0000256" key="1">
    <source>
        <dbReference type="SAM" id="SignalP"/>
    </source>
</evidence>
<feature type="signal peptide" evidence="1">
    <location>
        <begin position="1"/>
        <end position="22"/>
    </location>
</feature>